<gene>
    <name evidence="1" type="ORF">Lste_1979</name>
</gene>
<dbReference type="AlphaFoldDB" id="A0A0W0ZI16"/>
<dbReference type="EMBL" id="LNYY01000019">
    <property type="protein sequence ID" value="KTD68821.1"/>
    <property type="molecule type" value="Genomic_DNA"/>
</dbReference>
<evidence type="ECO:0000313" key="2">
    <source>
        <dbReference type="Proteomes" id="UP000054926"/>
    </source>
</evidence>
<organism evidence="1 2">
    <name type="scientific">Legionella steelei</name>
    <dbReference type="NCBI Taxonomy" id="947033"/>
    <lineage>
        <taxon>Bacteria</taxon>
        <taxon>Pseudomonadati</taxon>
        <taxon>Pseudomonadota</taxon>
        <taxon>Gammaproteobacteria</taxon>
        <taxon>Legionellales</taxon>
        <taxon>Legionellaceae</taxon>
        <taxon>Legionella</taxon>
    </lineage>
</organism>
<dbReference type="RefSeq" id="WP_058510879.1">
    <property type="nucleotide sequence ID" value="NZ_DAIOMV010000009.1"/>
</dbReference>
<proteinExistence type="predicted"/>
<dbReference type="PATRIC" id="fig|947033.5.peg.2102"/>
<comment type="caution">
    <text evidence="1">The sequence shown here is derived from an EMBL/GenBank/DDBJ whole genome shotgun (WGS) entry which is preliminary data.</text>
</comment>
<dbReference type="Proteomes" id="UP000054926">
    <property type="component" value="Unassembled WGS sequence"/>
</dbReference>
<keyword evidence="2" id="KW-1185">Reference proteome</keyword>
<name>A0A0W0ZI16_9GAMM</name>
<accession>A0A0W0ZI16</accession>
<evidence type="ECO:0000313" key="1">
    <source>
        <dbReference type="EMBL" id="KTD68821.1"/>
    </source>
</evidence>
<protein>
    <submittedName>
        <fullName evidence="1">Uncharacterized protein</fullName>
    </submittedName>
</protein>
<reference evidence="1 2" key="1">
    <citation type="submission" date="2015-11" db="EMBL/GenBank/DDBJ databases">
        <title>Genomic analysis of 38 Legionella species identifies large and diverse effector repertoires.</title>
        <authorList>
            <person name="Burstein D."/>
            <person name="Amaro F."/>
            <person name="Zusman T."/>
            <person name="Lifshitz Z."/>
            <person name="Cohen O."/>
            <person name="Gilbert J.A."/>
            <person name="Pupko T."/>
            <person name="Shuman H.A."/>
            <person name="Segal G."/>
        </authorList>
    </citation>
    <scope>NUCLEOTIDE SEQUENCE [LARGE SCALE GENOMIC DNA]</scope>
    <source>
        <strain evidence="1 2">IMVS3376</strain>
    </source>
</reference>
<sequence length="156" mass="17541">MTPGEISDTGAEEPNKKYQFINTPNPSLTQKIFHQLIEVAAKQLGAERMHEDNDLVIKHILPLSTSAKIEDISPDGIQGLKGRLEQDKTDIVHQAGIRYRMALLLGNDVYKSIPDDADHYWVLHLFQADDDGRGVTNRIQKTFAGGPHLSRSAWIW</sequence>